<dbReference type="EMBL" id="BEYU01000045">
    <property type="protein sequence ID" value="GBG28630.1"/>
    <property type="molecule type" value="Genomic_DNA"/>
</dbReference>
<feature type="compositionally biased region" description="Acidic residues" evidence="1">
    <location>
        <begin position="13"/>
        <end position="23"/>
    </location>
</feature>
<accession>A0A2R5GCC3</accession>
<reference evidence="2 3" key="1">
    <citation type="submission" date="2017-12" db="EMBL/GenBank/DDBJ databases">
        <title>Sequencing, de novo assembly and annotation of complete genome of a new Thraustochytrid species, strain FCC1311.</title>
        <authorList>
            <person name="Sedici K."/>
            <person name="Godart F."/>
            <person name="Aiese Cigliano R."/>
            <person name="Sanseverino W."/>
            <person name="Barakat M."/>
            <person name="Ortet P."/>
            <person name="Marechal E."/>
            <person name="Cagnac O."/>
            <person name="Amato A."/>
        </authorList>
    </citation>
    <scope>NUCLEOTIDE SEQUENCE [LARGE SCALE GENOMIC DNA]</scope>
</reference>
<proteinExistence type="predicted"/>
<evidence type="ECO:0000256" key="1">
    <source>
        <dbReference type="SAM" id="MobiDB-lite"/>
    </source>
</evidence>
<organism evidence="2 3">
    <name type="scientific">Hondaea fermentalgiana</name>
    <dbReference type="NCBI Taxonomy" id="2315210"/>
    <lineage>
        <taxon>Eukaryota</taxon>
        <taxon>Sar</taxon>
        <taxon>Stramenopiles</taxon>
        <taxon>Bigyra</taxon>
        <taxon>Labyrinthulomycetes</taxon>
        <taxon>Thraustochytrida</taxon>
        <taxon>Thraustochytriidae</taxon>
        <taxon>Hondaea</taxon>
    </lineage>
</organism>
<name>A0A2R5GCC3_9STRA</name>
<dbReference type="InParanoid" id="A0A2R5GCC3"/>
<protein>
    <submittedName>
        <fullName evidence="2">Uncharacterized protein</fullName>
    </submittedName>
</protein>
<sequence length="117" mass="13211">MKRARQETHLLDGDEDSSGVDELEAPRDLLRQHALRKKPRRERYPSAWACAMQQIPVLFFALDSLGRLQQLRRFDGGTLEASRATGLAYYLLHSAAATGRPCDFAFADRRVCAITYG</sequence>
<feature type="compositionally biased region" description="Basic and acidic residues" evidence="1">
    <location>
        <begin position="1"/>
        <end position="12"/>
    </location>
</feature>
<comment type="caution">
    <text evidence="2">The sequence shown here is derived from an EMBL/GenBank/DDBJ whole genome shotgun (WGS) entry which is preliminary data.</text>
</comment>
<evidence type="ECO:0000313" key="2">
    <source>
        <dbReference type="EMBL" id="GBG28630.1"/>
    </source>
</evidence>
<dbReference type="Proteomes" id="UP000241890">
    <property type="component" value="Unassembled WGS sequence"/>
</dbReference>
<keyword evidence="3" id="KW-1185">Reference proteome</keyword>
<feature type="region of interest" description="Disordered" evidence="1">
    <location>
        <begin position="1"/>
        <end position="24"/>
    </location>
</feature>
<evidence type="ECO:0000313" key="3">
    <source>
        <dbReference type="Proteomes" id="UP000241890"/>
    </source>
</evidence>
<dbReference type="AlphaFoldDB" id="A0A2R5GCC3"/>
<gene>
    <name evidence="2" type="ORF">FCC1311_048512</name>
</gene>